<protein>
    <submittedName>
        <fullName evidence="2">NAD(P)/FAD-dependent oxidoreductase</fullName>
    </submittedName>
</protein>
<dbReference type="InterPro" id="IPR028348">
    <property type="entry name" value="FAD-binding_protein"/>
</dbReference>
<evidence type="ECO:0000313" key="2">
    <source>
        <dbReference type="EMBL" id="MBN8252650.1"/>
    </source>
</evidence>
<dbReference type="EMBL" id="JAEMWV010000006">
    <property type="protein sequence ID" value="MBN8252650.1"/>
    <property type="molecule type" value="Genomic_DNA"/>
</dbReference>
<organism evidence="2 3">
    <name type="scientific">Priestia flexa</name>
    <dbReference type="NCBI Taxonomy" id="86664"/>
    <lineage>
        <taxon>Bacteria</taxon>
        <taxon>Bacillati</taxon>
        <taxon>Bacillota</taxon>
        <taxon>Bacilli</taxon>
        <taxon>Bacillales</taxon>
        <taxon>Bacillaceae</taxon>
        <taxon>Priestia</taxon>
    </lineage>
</organism>
<gene>
    <name evidence="2" type="ORF">JF537_13805</name>
</gene>
<dbReference type="PANTHER" id="PTHR43106:SF1">
    <property type="entry name" value="DEHYDROGENASE-RELATED"/>
    <property type="match status" value="1"/>
</dbReference>
<feature type="domain" description="FAD dependent oxidoreductase" evidence="1">
    <location>
        <begin position="3"/>
        <end position="36"/>
    </location>
</feature>
<proteinExistence type="predicted"/>
<comment type="caution">
    <text evidence="2">The sequence shown here is derived from an EMBL/GenBank/DDBJ whole genome shotgun (WGS) entry which is preliminary data.</text>
</comment>
<evidence type="ECO:0000259" key="1">
    <source>
        <dbReference type="Pfam" id="PF01266"/>
    </source>
</evidence>
<dbReference type="SUPFAM" id="SSF51905">
    <property type="entry name" value="FAD/NAD(P)-binding domain"/>
    <property type="match status" value="1"/>
</dbReference>
<dbReference type="InterPro" id="IPR036188">
    <property type="entry name" value="FAD/NAD-bd_sf"/>
</dbReference>
<sequence>MYDVVIIGAGVSGVFLAYTLASQSQNVLLIDKGKQLHKRSCPLDEGKLCSCDVCGKYYGFAGLGKSEGKFNYTNDFGGDLEQKVGPEEALRLMKEVDDVLCSFGGNEVKLYSTVNPALVKNAKVHGLQLLSTEVRHLGTKRSTAIFQRIYDVLKSRIDIWFEVDVKRIEKQENEFKIVSNKGDVQARRVVVATGRSGNDWVEEQFSALGVKKGSTRLDLGIRIEMHGRQLNRLLEHTFETKLSSEHEGVISYTYCMNPKGRIIRKYQEGLVMPDGQNYREEGSGTANLNFTLFTPAYFNTLQEANTYAQNVIGELNAGGDQIVVQRLSDLRRQKATSKEDMSGNRIQPTLSATEGNLLNYVPTNYISALEAFLEKLEGLLGESIHEDTLLYGMDGKFYSPVVETNEYFETNVKELYVIGDSSGVTHSLSQAAASGMYVGKVFNEKVL</sequence>
<dbReference type="PRINTS" id="PR00368">
    <property type="entry name" value="FADPNR"/>
</dbReference>
<dbReference type="Gene3D" id="3.50.50.60">
    <property type="entry name" value="FAD/NAD(P)-binding domain"/>
    <property type="match status" value="2"/>
</dbReference>
<accession>A0A8I1SP06</accession>
<dbReference type="PANTHER" id="PTHR43106">
    <property type="entry name" value="DEHYDROGENASE-RELATED"/>
    <property type="match status" value="1"/>
</dbReference>
<dbReference type="PIRSF" id="PIRSF038984">
    <property type="entry name" value="FAD_binding_protein"/>
    <property type="match status" value="1"/>
</dbReference>
<reference evidence="2" key="1">
    <citation type="submission" date="2020-12" db="EMBL/GenBank/DDBJ databases">
        <title>PHA producing bacteria isolated from mangrove.</title>
        <authorList>
            <person name="Zheng W."/>
            <person name="Yu S."/>
            <person name="Huang Y."/>
        </authorList>
    </citation>
    <scope>NUCLEOTIDE SEQUENCE</scope>
    <source>
        <strain evidence="2">GN22-4</strain>
    </source>
</reference>
<dbReference type="RefSeq" id="WP_206782780.1">
    <property type="nucleotide sequence ID" value="NZ_JAEMWV010000006.1"/>
</dbReference>
<dbReference type="AlphaFoldDB" id="A0A8I1SP06"/>
<dbReference type="Pfam" id="PF01266">
    <property type="entry name" value="DAO"/>
    <property type="match status" value="1"/>
</dbReference>
<name>A0A8I1SP06_9BACI</name>
<dbReference type="InterPro" id="IPR006076">
    <property type="entry name" value="FAD-dep_OxRdtase"/>
</dbReference>
<dbReference type="Proteomes" id="UP000664578">
    <property type="component" value="Unassembled WGS sequence"/>
</dbReference>
<evidence type="ECO:0000313" key="3">
    <source>
        <dbReference type="Proteomes" id="UP000664578"/>
    </source>
</evidence>